<dbReference type="InterPro" id="IPR013517">
    <property type="entry name" value="FG-GAP"/>
</dbReference>
<dbReference type="PANTHER" id="PTHR36220">
    <property type="entry name" value="UNNAMED PRODUCT"/>
    <property type="match status" value="1"/>
</dbReference>
<dbReference type="AlphaFoldDB" id="X1Q734"/>
<evidence type="ECO:0000313" key="2">
    <source>
        <dbReference type="EMBL" id="GAI64018.1"/>
    </source>
</evidence>
<dbReference type="PANTHER" id="PTHR36220:SF1">
    <property type="entry name" value="GAMMA TUBULIN COMPLEX COMPONENT C-TERMINAL DOMAIN-CONTAINING PROTEIN"/>
    <property type="match status" value="1"/>
</dbReference>
<organism evidence="2">
    <name type="scientific">marine sediment metagenome</name>
    <dbReference type="NCBI Taxonomy" id="412755"/>
    <lineage>
        <taxon>unclassified sequences</taxon>
        <taxon>metagenomes</taxon>
        <taxon>ecological metagenomes</taxon>
    </lineage>
</organism>
<name>X1Q734_9ZZZZ</name>
<dbReference type="InterPro" id="IPR028994">
    <property type="entry name" value="Integrin_alpha_N"/>
</dbReference>
<protein>
    <submittedName>
        <fullName evidence="2">Uncharacterized protein</fullName>
    </submittedName>
</protein>
<keyword evidence="1" id="KW-0732">Signal</keyword>
<sequence length="102" mass="10777">GGGKNMKRRVLFVLGALVFLLGMGWSSSAFAESEVAKLLASDVAAEGVFGKSVAISGDTVVIGAYRDDDNGTNSGSAYIFQRSGSDWTKQVKIIFRILLANT</sequence>
<evidence type="ECO:0000256" key="1">
    <source>
        <dbReference type="ARBA" id="ARBA00022729"/>
    </source>
</evidence>
<proteinExistence type="predicted"/>
<feature type="non-terminal residue" evidence="2">
    <location>
        <position position="1"/>
    </location>
</feature>
<dbReference type="EMBL" id="BARW01001803">
    <property type="protein sequence ID" value="GAI64018.1"/>
    <property type="molecule type" value="Genomic_DNA"/>
</dbReference>
<dbReference type="Pfam" id="PF14312">
    <property type="entry name" value="FG-GAP_2"/>
    <property type="match status" value="1"/>
</dbReference>
<accession>X1Q734</accession>
<reference evidence="2" key="1">
    <citation type="journal article" date="2014" name="Front. Microbiol.">
        <title>High frequency of phylogenetically diverse reductive dehalogenase-homologous genes in deep subseafloor sedimentary metagenomes.</title>
        <authorList>
            <person name="Kawai M."/>
            <person name="Futagami T."/>
            <person name="Toyoda A."/>
            <person name="Takaki Y."/>
            <person name="Nishi S."/>
            <person name="Hori S."/>
            <person name="Arai W."/>
            <person name="Tsubouchi T."/>
            <person name="Morono Y."/>
            <person name="Uchiyama I."/>
            <person name="Ito T."/>
            <person name="Fujiyama A."/>
            <person name="Inagaki F."/>
            <person name="Takami H."/>
        </authorList>
    </citation>
    <scope>NUCLEOTIDE SEQUENCE</scope>
    <source>
        <strain evidence="2">Expedition CK06-06</strain>
    </source>
</reference>
<gene>
    <name evidence="2" type="ORF">S12H4_05440</name>
</gene>
<dbReference type="Gene3D" id="2.130.10.130">
    <property type="entry name" value="Integrin alpha, N-terminal"/>
    <property type="match status" value="1"/>
</dbReference>
<comment type="caution">
    <text evidence="2">The sequence shown here is derived from an EMBL/GenBank/DDBJ whole genome shotgun (WGS) entry which is preliminary data.</text>
</comment>